<sequence length="246" mass="27735">MYISGIFTSTEGYRCYDPQSRPFFTSVDVTFFDSTSYNSPNSSPAIPRTLVPLPVPILTIPPHTKPPTRPLQVYSHRTRSTTTTLTAPPGLLPTAAPGNPSSTSTNDLSYALRKVNLNLPMYQMDIKNAFLYGDLNENIYMEQPLSYVAQGEKQLMVCKLKKAIYGLKQSPRACDIVGIEEAKTYLRKHFVTKYLGRPRPDISFVVSLVSQFMDKPLSVHWEVALRILKYIKTSLVKGYYSSDMDM</sequence>
<dbReference type="EMBL" id="JACGWJ010000022">
    <property type="protein sequence ID" value="KAL0329494.1"/>
    <property type="molecule type" value="Genomic_DNA"/>
</dbReference>
<dbReference type="PANTHER" id="PTHR11439">
    <property type="entry name" value="GAG-POL-RELATED RETROTRANSPOSON"/>
    <property type="match status" value="1"/>
</dbReference>
<feature type="compositionally biased region" description="Low complexity" evidence="1">
    <location>
        <begin position="81"/>
        <end position="98"/>
    </location>
</feature>
<dbReference type="PANTHER" id="PTHR11439:SF483">
    <property type="entry name" value="PEPTIDE SYNTHASE GLIP-LIKE, PUTATIVE (AFU_ORTHOLOGUE AFUA_3G12920)-RELATED"/>
    <property type="match status" value="1"/>
</dbReference>
<reference evidence="4" key="2">
    <citation type="journal article" date="2024" name="Plant">
        <title>Genomic evolution and insights into agronomic trait innovations of Sesamum species.</title>
        <authorList>
            <person name="Miao H."/>
            <person name="Wang L."/>
            <person name="Qu L."/>
            <person name="Liu H."/>
            <person name="Sun Y."/>
            <person name="Le M."/>
            <person name="Wang Q."/>
            <person name="Wei S."/>
            <person name="Zheng Y."/>
            <person name="Lin W."/>
            <person name="Duan Y."/>
            <person name="Cao H."/>
            <person name="Xiong S."/>
            <person name="Wang X."/>
            <person name="Wei L."/>
            <person name="Li C."/>
            <person name="Ma Q."/>
            <person name="Ju M."/>
            <person name="Zhao R."/>
            <person name="Li G."/>
            <person name="Mu C."/>
            <person name="Tian Q."/>
            <person name="Mei H."/>
            <person name="Zhang T."/>
            <person name="Gao T."/>
            <person name="Zhang H."/>
        </authorList>
    </citation>
    <scope>NUCLEOTIDE SEQUENCE</scope>
    <source>
        <strain evidence="4">G02</strain>
    </source>
</reference>
<protein>
    <submittedName>
        <fullName evidence="4">Retrovirus-related Pol polyprotein from transposon TNT 1-94</fullName>
    </submittedName>
</protein>
<dbReference type="InterPro" id="IPR013103">
    <property type="entry name" value="RVT_2"/>
</dbReference>
<evidence type="ECO:0000313" key="4">
    <source>
        <dbReference type="EMBL" id="KAL0329494.1"/>
    </source>
</evidence>
<accession>A0AAW2MD61</accession>
<name>A0AAW2MD61_SESRA</name>
<proteinExistence type="predicted"/>
<feature type="domain" description="Reverse transcriptase Ty1/copia-type" evidence="2">
    <location>
        <begin position="116"/>
        <end position="173"/>
    </location>
</feature>
<dbReference type="Pfam" id="PF07727">
    <property type="entry name" value="RVT_2"/>
    <property type="match status" value="1"/>
</dbReference>
<evidence type="ECO:0000259" key="2">
    <source>
        <dbReference type="Pfam" id="PF07727"/>
    </source>
</evidence>
<dbReference type="Pfam" id="PF25597">
    <property type="entry name" value="SH3_retrovirus"/>
    <property type="match status" value="1"/>
</dbReference>
<comment type="caution">
    <text evidence="4">The sequence shown here is derived from an EMBL/GenBank/DDBJ whole genome shotgun (WGS) entry which is preliminary data.</text>
</comment>
<evidence type="ECO:0000256" key="1">
    <source>
        <dbReference type="SAM" id="MobiDB-lite"/>
    </source>
</evidence>
<dbReference type="AlphaFoldDB" id="A0AAW2MD61"/>
<evidence type="ECO:0000259" key="3">
    <source>
        <dbReference type="Pfam" id="PF25597"/>
    </source>
</evidence>
<organism evidence="4">
    <name type="scientific">Sesamum radiatum</name>
    <name type="common">Black benniseed</name>
    <dbReference type="NCBI Taxonomy" id="300843"/>
    <lineage>
        <taxon>Eukaryota</taxon>
        <taxon>Viridiplantae</taxon>
        <taxon>Streptophyta</taxon>
        <taxon>Embryophyta</taxon>
        <taxon>Tracheophyta</taxon>
        <taxon>Spermatophyta</taxon>
        <taxon>Magnoliopsida</taxon>
        <taxon>eudicotyledons</taxon>
        <taxon>Gunneridae</taxon>
        <taxon>Pentapetalae</taxon>
        <taxon>asterids</taxon>
        <taxon>lamiids</taxon>
        <taxon>Lamiales</taxon>
        <taxon>Pedaliaceae</taxon>
        <taxon>Sesamum</taxon>
    </lineage>
</organism>
<dbReference type="InterPro" id="IPR057670">
    <property type="entry name" value="SH3_retrovirus"/>
</dbReference>
<reference evidence="4" key="1">
    <citation type="submission" date="2020-06" db="EMBL/GenBank/DDBJ databases">
        <authorList>
            <person name="Li T."/>
            <person name="Hu X."/>
            <person name="Zhang T."/>
            <person name="Song X."/>
            <person name="Zhang H."/>
            <person name="Dai N."/>
            <person name="Sheng W."/>
            <person name="Hou X."/>
            <person name="Wei L."/>
        </authorList>
    </citation>
    <scope>NUCLEOTIDE SEQUENCE</scope>
    <source>
        <strain evidence="4">G02</strain>
        <tissue evidence="4">Leaf</tissue>
    </source>
</reference>
<feature type="region of interest" description="Disordered" evidence="1">
    <location>
        <begin position="79"/>
        <end position="103"/>
    </location>
</feature>
<feature type="domain" description="Retroviral polymerase SH3-like" evidence="3">
    <location>
        <begin position="8"/>
        <end position="42"/>
    </location>
</feature>
<gene>
    <name evidence="4" type="ORF">Sradi_4936100</name>
</gene>